<evidence type="ECO:0000313" key="2">
    <source>
        <dbReference type="EMBL" id="PHH67525.1"/>
    </source>
</evidence>
<evidence type="ECO:0000256" key="1">
    <source>
        <dbReference type="SAM" id="MobiDB-lite"/>
    </source>
</evidence>
<comment type="caution">
    <text evidence="2">The sequence shown here is derived from an EMBL/GenBank/DDBJ whole genome shotgun (WGS) entry which is preliminary data.</text>
</comment>
<accession>A0A2C5YDD5</accession>
<dbReference type="EMBL" id="NJES01001263">
    <property type="protein sequence ID" value="PHH67525.1"/>
    <property type="molecule type" value="Genomic_DNA"/>
</dbReference>
<feature type="region of interest" description="Disordered" evidence="1">
    <location>
        <begin position="140"/>
        <end position="161"/>
    </location>
</feature>
<protein>
    <submittedName>
        <fullName evidence="2">Uncharacterized protein</fullName>
    </submittedName>
</protein>
<dbReference type="STRING" id="2004952.A0A2C5YDD5"/>
<name>A0A2C5YDD5_9HYPO</name>
<dbReference type="AlphaFoldDB" id="A0A2C5YDD5"/>
<organism evidence="2 3">
    <name type="scientific">Ophiocordyceps camponoti-rufipedis</name>
    <dbReference type="NCBI Taxonomy" id="2004952"/>
    <lineage>
        <taxon>Eukaryota</taxon>
        <taxon>Fungi</taxon>
        <taxon>Dikarya</taxon>
        <taxon>Ascomycota</taxon>
        <taxon>Pezizomycotina</taxon>
        <taxon>Sordariomycetes</taxon>
        <taxon>Hypocreomycetidae</taxon>
        <taxon>Hypocreales</taxon>
        <taxon>Ophiocordycipitaceae</taxon>
        <taxon>Ophiocordyceps</taxon>
    </lineage>
</organism>
<proteinExistence type="predicted"/>
<sequence length="273" mass="30294">MTAEEERPYLELFSPFSVESTVAVLPTKAGRPLRQRRVVTLRYRDAPGLFTASLEMTVNAMNLSITDLTVTSLEPSARFELQPFLDKICSGNCNRTMQRNVGILSWAMAEWCRVALQRARLWSRLELKLGSPDKVLKSAAHMREGQQRQQPEDEAQDQTSVKAEDRCDVADLIRYLGQQALDIRVPGGRVGGDECSLRLEWKIDFDWTGEAQSKVTTLVGVPGKWRVADGRGVLAKVPKLFKDLVDGGQDVDEAVGIMAALLAGTQGSDDDRT</sequence>
<dbReference type="Proteomes" id="UP000226431">
    <property type="component" value="Unassembled WGS sequence"/>
</dbReference>
<keyword evidence="3" id="KW-1185">Reference proteome</keyword>
<dbReference type="OrthoDB" id="4160836at2759"/>
<gene>
    <name evidence="2" type="ORF">CDD80_767</name>
</gene>
<reference evidence="2 3" key="1">
    <citation type="submission" date="2017-06" db="EMBL/GenBank/DDBJ databases">
        <title>Ant-infecting Ophiocordyceps genomes reveal a high diversity of potential behavioral manipulation genes and a possible major role for enterotoxins.</title>
        <authorList>
            <person name="De Bekker C."/>
            <person name="Evans H.C."/>
            <person name="Brachmann A."/>
            <person name="Hughes D.P."/>
        </authorList>
    </citation>
    <scope>NUCLEOTIDE SEQUENCE [LARGE SCALE GENOMIC DNA]</scope>
    <source>
        <strain evidence="2 3">Map16</strain>
    </source>
</reference>
<evidence type="ECO:0000313" key="3">
    <source>
        <dbReference type="Proteomes" id="UP000226431"/>
    </source>
</evidence>